<dbReference type="AlphaFoldDB" id="A0ABD4Z6H6"/>
<comment type="caution">
    <text evidence="8">The sequence shown here is derived from an EMBL/GenBank/DDBJ whole genome shotgun (WGS) entry which is preliminary data.</text>
</comment>
<dbReference type="PROSITE" id="PS00374">
    <property type="entry name" value="MGMT"/>
    <property type="match status" value="1"/>
</dbReference>
<sequence>MIVVEIREENISVRRWSIEDIAEAVYTLVQLIPIGCVTTYKEIAKVLGISPRLVAKILSKNKKLIAIPCHRVVKSNGELGGYTLNGKNVPKFKENLLKLEGYTTCKYKLSRLLNIE</sequence>
<protein>
    <submittedName>
        <fullName evidence="8">MGMT family protein</fullName>
    </submittedName>
</protein>
<dbReference type="Gene3D" id="1.10.10.10">
    <property type="entry name" value="Winged helix-like DNA-binding domain superfamily/Winged helix DNA-binding domain"/>
    <property type="match status" value="1"/>
</dbReference>
<organism evidence="8 9">
    <name type="scientific">Ignisphaera cupida</name>
    <dbReference type="NCBI Taxonomy" id="3050454"/>
    <lineage>
        <taxon>Archaea</taxon>
        <taxon>Thermoproteota</taxon>
        <taxon>Thermoprotei</taxon>
        <taxon>Desulfurococcales</taxon>
        <taxon>Desulfurococcaceae</taxon>
        <taxon>Ignisphaera</taxon>
    </lineage>
</organism>
<keyword evidence="4" id="KW-0227">DNA damage</keyword>
<proteinExistence type="predicted"/>
<dbReference type="NCBIfam" id="TIGR00589">
    <property type="entry name" value="ogt"/>
    <property type="match status" value="1"/>
</dbReference>
<reference evidence="8 9" key="1">
    <citation type="submission" date="2023-05" db="EMBL/GenBank/DDBJ databases">
        <title>A new hyperthermophilic archaea 'Ignisphaera cupida' sp. nov. and description of the family 'Ignisphaeraceae' fam. nov.</title>
        <authorList>
            <person name="Podosokorskaya O.A."/>
            <person name="Elcheninov A.G."/>
            <person name="Klukina A."/>
            <person name="Merkel A.Y."/>
        </authorList>
    </citation>
    <scope>NUCLEOTIDE SEQUENCE [LARGE SCALE GENOMIC DNA]</scope>
    <source>
        <strain evidence="8 9">4213-co</strain>
    </source>
</reference>
<dbReference type="PANTHER" id="PTHR10815:SF13">
    <property type="entry name" value="METHYLATED-DNA--PROTEIN-CYSTEINE METHYLTRANSFERASE"/>
    <property type="match status" value="1"/>
</dbReference>
<dbReference type="EMBL" id="JASNVW010000002">
    <property type="protein sequence ID" value="MDK6028719.1"/>
    <property type="molecule type" value="Genomic_DNA"/>
</dbReference>
<evidence type="ECO:0000256" key="6">
    <source>
        <dbReference type="ARBA" id="ARBA00049348"/>
    </source>
</evidence>
<keyword evidence="5" id="KW-0234">DNA repair</keyword>
<dbReference type="GO" id="GO:0032259">
    <property type="term" value="P:methylation"/>
    <property type="evidence" value="ECO:0007669"/>
    <property type="project" value="UniProtKB-KW"/>
</dbReference>
<dbReference type="Proteomes" id="UP001529235">
    <property type="component" value="Unassembled WGS sequence"/>
</dbReference>
<evidence type="ECO:0000256" key="2">
    <source>
        <dbReference type="ARBA" id="ARBA00022603"/>
    </source>
</evidence>
<keyword evidence="9" id="KW-1185">Reference proteome</keyword>
<dbReference type="Pfam" id="PF01035">
    <property type="entry name" value="DNA_binding_1"/>
    <property type="match status" value="1"/>
</dbReference>
<gene>
    <name evidence="8" type="ORF">QPL79_05030</name>
</gene>
<dbReference type="SUPFAM" id="SSF46767">
    <property type="entry name" value="Methylated DNA-protein cysteine methyltransferase, C-terminal domain"/>
    <property type="match status" value="1"/>
</dbReference>
<evidence type="ECO:0000256" key="3">
    <source>
        <dbReference type="ARBA" id="ARBA00022679"/>
    </source>
</evidence>
<comment type="catalytic activity">
    <reaction evidence="6">
        <text>a 6-O-methyl-2'-deoxyguanosine in DNA + L-cysteinyl-[protein] = S-methyl-L-cysteinyl-[protein] + a 2'-deoxyguanosine in DNA</text>
        <dbReference type="Rhea" id="RHEA:24000"/>
        <dbReference type="Rhea" id="RHEA-COMP:10131"/>
        <dbReference type="Rhea" id="RHEA-COMP:10132"/>
        <dbReference type="Rhea" id="RHEA-COMP:11367"/>
        <dbReference type="Rhea" id="RHEA-COMP:11368"/>
        <dbReference type="ChEBI" id="CHEBI:29950"/>
        <dbReference type="ChEBI" id="CHEBI:82612"/>
        <dbReference type="ChEBI" id="CHEBI:85445"/>
        <dbReference type="ChEBI" id="CHEBI:85448"/>
        <dbReference type="EC" id="2.1.1.63"/>
    </reaction>
</comment>
<dbReference type="CDD" id="cd06445">
    <property type="entry name" value="ATase"/>
    <property type="match status" value="1"/>
</dbReference>
<dbReference type="PANTHER" id="PTHR10815">
    <property type="entry name" value="METHYLATED-DNA--PROTEIN-CYSTEINE METHYLTRANSFERASE"/>
    <property type="match status" value="1"/>
</dbReference>
<accession>A0ABD4Z6H6</accession>
<dbReference type="InterPro" id="IPR001497">
    <property type="entry name" value="MethylDNA_cys_MeTrfase_AS"/>
</dbReference>
<name>A0ABD4Z6H6_9CREN</name>
<evidence type="ECO:0000313" key="8">
    <source>
        <dbReference type="EMBL" id="MDK6028719.1"/>
    </source>
</evidence>
<dbReference type="InterPro" id="IPR014048">
    <property type="entry name" value="MethylDNA_cys_MeTrfase_DNA-bd"/>
</dbReference>
<evidence type="ECO:0000256" key="1">
    <source>
        <dbReference type="ARBA" id="ARBA00001286"/>
    </source>
</evidence>
<dbReference type="InterPro" id="IPR036217">
    <property type="entry name" value="MethylDNA_cys_MeTrfase_DNAb"/>
</dbReference>
<feature type="domain" description="Methylated-DNA-[protein]-cysteine S-methyltransferase DNA binding" evidence="7">
    <location>
        <begin position="22"/>
        <end position="101"/>
    </location>
</feature>
<dbReference type="RefSeq" id="WP_285273694.1">
    <property type="nucleotide sequence ID" value="NZ_JASNVW010000002.1"/>
</dbReference>
<comment type="catalytic activity">
    <reaction evidence="1">
        <text>a 4-O-methyl-thymidine in DNA + L-cysteinyl-[protein] = a thymidine in DNA + S-methyl-L-cysteinyl-[protein]</text>
        <dbReference type="Rhea" id="RHEA:53428"/>
        <dbReference type="Rhea" id="RHEA-COMP:10131"/>
        <dbReference type="Rhea" id="RHEA-COMP:10132"/>
        <dbReference type="Rhea" id="RHEA-COMP:13555"/>
        <dbReference type="Rhea" id="RHEA-COMP:13556"/>
        <dbReference type="ChEBI" id="CHEBI:29950"/>
        <dbReference type="ChEBI" id="CHEBI:82612"/>
        <dbReference type="ChEBI" id="CHEBI:137386"/>
        <dbReference type="ChEBI" id="CHEBI:137387"/>
        <dbReference type="EC" id="2.1.1.63"/>
    </reaction>
</comment>
<dbReference type="InterPro" id="IPR036388">
    <property type="entry name" value="WH-like_DNA-bd_sf"/>
</dbReference>
<evidence type="ECO:0000259" key="7">
    <source>
        <dbReference type="Pfam" id="PF01035"/>
    </source>
</evidence>
<keyword evidence="3" id="KW-0808">Transferase</keyword>
<evidence type="ECO:0000256" key="4">
    <source>
        <dbReference type="ARBA" id="ARBA00022763"/>
    </source>
</evidence>
<evidence type="ECO:0000256" key="5">
    <source>
        <dbReference type="ARBA" id="ARBA00023204"/>
    </source>
</evidence>
<evidence type="ECO:0000313" key="9">
    <source>
        <dbReference type="Proteomes" id="UP001529235"/>
    </source>
</evidence>
<keyword evidence="2" id="KW-0489">Methyltransferase</keyword>
<dbReference type="GO" id="GO:0006281">
    <property type="term" value="P:DNA repair"/>
    <property type="evidence" value="ECO:0007669"/>
    <property type="project" value="UniProtKB-KW"/>
</dbReference>
<dbReference type="GO" id="GO:0003908">
    <property type="term" value="F:methylated-DNA-[protein]-cysteine S-methyltransferase activity"/>
    <property type="evidence" value="ECO:0007669"/>
    <property type="project" value="UniProtKB-EC"/>
</dbReference>